<feature type="binding site" evidence="9">
    <location>
        <begin position="316"/>
        <end position="319"/>
    </location>
    <ligand>
        <name>GTP</name>
        <dbReference type="ChEBI" id="CHEBI:37565"/>
        <label>2</label>
    </ligand>
</feature>
<feature type="binding site" evidence="9">
    <location>
        <begin position="204"/>
        <end position="211"/>
    </location>
    <ligand>
        <name>GTP</name>
        <dbReference type="ChEBI" id="CHEBI:37565"/>
        <label>2</label>
    </ligand>
</feature>
<evidence type="ECO:0000256" key="1">
    <source>
        <dbReference type="ARBA" id="ARBA00008279"/>
    </source>
</evidence>
<comment type="subunit">
    <text evidence="9">Associates with the 50S ribosomal subunit.</text>
</comment>
<dbReference type="InterPro" id="IPR032859">
    <property type="entry name" value="KH_dom-like"/>
</dbReference>
<evidence type="ECO:0000256" key="3">
    <source>
        <dbReference type="ARBA" id="ARBA00022517"/>
    </source>
</evidence>
<feature type="binding site" evidence="9">
    <location>
        <begin position="29"/>
        <end position="36"/>
    </location>
    <ligand>
        <name>GTP</name>
        <dbReference type="ChEBI" id="CHEBI:37565"/>
        <label>1</label>
    </ligand>
</feature>
<reference evidence="14 15" key="1">
    <citation type="submission" date="2018-03" db="EMBL/GenBank/DDBJ databases">
        <title>Genomic Encyclopedia of Archaeal and Bacterial Type Strains, Phase II (KMG-II): from individual species to whole genera.</title>
        <authorList>
            <person name="Goeker M."/>
        </authorList>
    </citation>
    <scope>NUCLEOTIDE SEQUENCE [LARGE SCALE GENOMIC DNA]</scope>
    <source>
        <strain evidence="14 15">DSM 45211</strain>
    </source>
</reference>
<evidence type="ECO:0000256" key="7">
    <source>
        <dbReference type="ARBA" id="ARBA00032345"/>
    </source>
</evidence>
<evidence type="ECO:0000313" key="15">
    <source>
        <dbReference type="Proteomes" id="UP000243528"/>
    </source>
</evidence>
<dbReference type="OrthoDB" id="9805918at2"/>
<dbReference type="Pfam" id="PF01926">
    <property type="entry name" value="MMR_HSR1"/>
    <property type="match status" value="2"/>
</dbReference>
<dbReference type="PRINTS" id="PR00326">
    <property type="entry name" value="GTP1OBG"/>
</dbReference>
<dbReference type="GO" id="GO:0005525">
    <property type="term" value="F:GTP binding"/>
    <property type="evidence" value="ECO:0007669"/>
    <property type="project" value="UniProtKB-UniRule"/>
</dbReference>
<proteinExistence type="inferred from homology"/>
<comment type="caution">
    <text evidence="14">The sequence shown here is derived from an EMBL/GenBank/DDBJ whole genome shotgun (WGS) entry which is preliminary data.</text>
</comment>
<dbReference type="CDD" id="cd01895">
    <property type="entry name" value="EngA2"/>
    <property type="match status" value="1"/>
</dbReference>
<gene>
    <name evidence="9" type="primary">der</name>
    <name evidence="14" type="ORF">CLV30_10729</name>
</gene>
<dbReference type="InterPro" id="IPR031166">
    <property type="entry name" value="G_ENGA"/>
</dbReference>
<evidence type="ECO:0000256" key="12">
    <source>
        <dbReference type="SAM" id="MobiDB-lite"/>
    </source>
</evidence>
<dbReference type="PANTHER" id="PTHR43834:SF6">
    <property type="entry name" value="GTPASE DER"/>
    <property type="match status" value="1"/>
</dbReference>
<protein>
    <recommendedName>
        <fullName evidence="2 9">GTPase Der</fullName>
    </recommendedName>
    <alternativeName>
        <fullName evidence="7 9">GTP-binding protein EngA</fullName>
    </alternativeName>
</protein>
<evidence type="ECO:0000256" key="4">
    <source>
        <dbReference type="ARBA" id="ARBA00022737"/>
    </source>
</evidence>
<evidence type="ECO:0000256" key="6">
    <source>
        <dbReference type="ARBA" id="ARBA00023134"/>
    </source>
</evidence>
<name>A0A2P8E245_9ACTN</name>
<feature type="domain" description="EngA-type G" evidence="13">
    <location>
        <begin position="198"/>
        <end position="371"/>
    </location>
</feature>
<evidence type="ECO:0000256" key="5">
    <source>
        <dbReference type="ARBA" id="ARBA00022741"/>
    </source>
</evidence>
<keyword evidence="4 11" id="KW-0677">Repeat</keyword>
<keyword evidence="5 9" id="KW-0547">Nucleotide-binding</keyword>
<dbReference type="NCBIfam" id="TIGR00231">
    <property type="entry name" value="small_GTP"/>
    <property type="match status" value="2"/>
</dbReference>
<dbReference type="FunFam" id="3.40.50.300:FF:000040">
    <property type="entry name" value="GTPase Der"/>
    <property type="match status" value="1"/>
</dbReference>
<feature type="binding site" evidence="9">
    <location>
        <begin position="76"/>
        <end position="80"/>
    </location>
    <ligand>
        <name>GTP</name>
        <dbReference type="ChEBI" id="CHEBI:37565"/>
        <label>1</label>
    </ligand>
</feature>
<keyword evidence="15" id="KW-1185">Reference proteome</keyword>
<dbReference type="NCBIfam" id="TIGR03594">
    <property type="entry name" value="GTPase_EngA"/>
    <property type="match status" value="1"/>
</dbReference>
<dbReference type="AlphaFoldDB" id="A0A2P8E245"/>
<comment type="similarity">
    <text evidence="1 9 10 11">Belongs to the TRAFAC class TrmE-Era-EngA-EngB-Septin-like GTPase superfamily. EngA (Der) GTPase family.</text>
</comment>
<dbReference type="Gene3D" id="3.30.300.20">
    <property type="match status" value="1"/>
</dbReference>
<dbReference type="HAMAP" id="MF_00195">
    <property type="entry name" value="GTPase_Der"/>
    <property type="match status" value="1"/>
</dbReference>
<dbReference type="Pfam" id="PF14714">
    <property type="entry name" value="KH_dom-like"/>
    <property type="match status" value="1"/>
</dbReference>
<feature type="binding site" evidence="9">
    <location>
        <begin position="138"/>
        <end position="141"/>
    </location>
    <ligand>
        <name>GTP</name>
        <dbReference type="ChEBI" id="CHEBI:37565"/>
        <label>1</label>
    </ligand>
</feature>
<dbReference type="InterPro" id="IPR006073">
    <property type="entry name" value="GTP-bd"/>
</dbReference>
<keyword evidence="3 9" id="KW-0690">Ribosome biogenesis</keyword>
<dbReference type="Proteomes" id="UP000243528">
    <property type="component" value="Unassembled WGS sequence"/>
</dbReference>
<dbReference type="InterPro" id="IPR003593">
    <property type="entry name" value="AAA+_ATPase"/>
</dbReference>
<dbReference type="RefSeq" id="WP_106537313.1">
    <property type="nucleotide sequence ID" value="NZ_PYGE01000007.1"/>
</dbReference>
<dbReference type="NCBIfam" id="NF002828">
    <property type="entry name" value="PRK03003.1"/>
    <property type="match status" value="1"/>
</dbReference>
<dbReference type="InterPro" id="IPR027417">
    <property type="entry name" value="P-loop_NTPase"/>
</dbReference>
<dbReference type="InterPro" id="IPR016484">
    <property type="entry name" value="GTPase_Der"/>
</dbReference>
<dbReference type="SMART" id="SM00382">
    <property type="entry name" value="AAA"/>
    <property type="match status" value="2"/>
</dbReference>
<evidence type="ECO:0000259" key="13">
    <source>
        <dbReference type="PROSITE" id="PS51712"/>
    </source>
</evidence>
<evidence type="ECO:0000256" key="11">
    <source>
        <dbReference type="RuleBase" id="RU004481"/>
    </source>
</evidence>
<dbReference type="SUPFAM" id="SSF52540">
    <property type="entry name" value="P-loop containing nucleoside triphosphate hydrolases"/>
    <property type="match status" value="2"/>
</dbReference>
<organism evidence="14 15">
    <name type="scientific">Haloactinopolyspora alba</name>
    <dbReference type="NCBI Taxonomy" id="648780"/>
    <lineage>
        <taxon>Bacteria</taxon>
        <taxon>Bacillati</taxon>
        <taxon>Actinomycetota</taxon>
        <taxon>Actinomycetes</taxon>
        <taxon>Jiangellales</taxon>
        <taxon>Jiangellaceae</taxon>
        <taxon>Haloactinopolyspora</taxon>
    </lineage>
</organism>
<evidence type="ECO:0000313" key="14">
    <source>
        <dbReference type="EMBL" id="PSL03550.1"/>
    </source>
</evidence>
<dbReference type="EMBL" id="PYGE01000007">
    <property type="protein sequence ID" value="PSL03550.1"/>
    <property type="molecule type" value="Genomic_DNA"/>
</dbReference>
<dbReference type="InterPro" id="IPR015946">
    <property type="entry name" value="KH_dom-like_a/b"/>
</dbReference>
<dbReference type="FunFam" id="3.30.300.20:FF:000004">
    <property type="entry name" value="GTPase Der"/>
    <property type="match status" value="1"/>
</dbReference>
<dbReference type="GO" id="GO:0043022">
    <property type="term" value="F:ribosome binding"/>
    <property type="evidence" value="ECO:0007669"/>
    <property type="project" value="TreeGrafter"/>
</dbReference>
<evidence type="ECO:0000256" key="10">
    <source>
        <dbReference type="PROSITE-ProRule" id="PRU01049"/>
    </source>
</evidence>
<comment type="function">
    <text evidence="8 9 11">GTPase that plays an essential role in the late steps of ribosome biogenesis.</text>
</comment>
<accession>A0A2P8E245</accession>
<dbReference type="Gene3D" id="3.40.50.300">
    <property type="entry name" value="P-loop containing nucleotide triphosphate hydrolases"/>
    <property type="match status" value="2"/>
</dbReference>
<dbReference type="PROSITE" id="PS51712">
    <property type="entry name" value="G_ENGA"/>
    <property type="match status" value="2"/>
</dbReference>
<dbReference type="CDD" id="cd01894">
    <property type="entry name" value="EngA1"/>
    <property type="match status" value="1"/>
</dbReference>
<feature type="domain" description="EngA-type G" evidence="13">
    <location>
        <begin position="23"/>
        <end position="186"/>
    </location>
</feature>
<dbReference type="InterPro" id="IPR005225">
    <property type="entry name" value="Small_GTP-bd"/>
</dbReference>
<feature type="region of interest" description="Disordered" evidence="12">
    <location>
        <begin position="1"/>
        <end position="22"/>
    </location>
</feature>
<evidence type="ECO:0000256" key="9">
    <source>
        <dbReference type="HAMAP-Rule" id="MF_00195"/>
    </source>
</evidence>
<evidence type="ECO:0000256" key="8">
    <source>
        <dbReference type="ARBA" id="ARBA00053470"/>
    </source>
</evidence>
<feature type="binding site" evidence="9">
    <location>
        <begin position="251"/>
        <end position="255"/>
    </location>
    <ligand>
        <name>GTP</name>
        <dbReference type="ChEBI" id="CHEBI:37565"/>
        <label>2</label>
    </ligand>
</feature>
<sequence>MSEPTQSEYVDATEREPDAGPAPVVAVVGRPNVGKSTLVNRILGRREAVVEDVPGVTRDRVAYDTVWAGHPFTLLDTGGWDPDGQGMQASITTQAELAVAASDVVVFVVDAVVGATDDDDAVVRVLRRSGKPVVLVANKVDGSSREADAAALWNLALGEPHPVSALHGRGSGDMLDAVVEALPEAPPESFDDEDAGPRRIALLGKPNVGKSSLLNRLAGEDRVVVDEVAGTTVDPIDEVIELGERPWRFVDTAGIRRRVHEASGAEYFASLRTAAALERCEVAVVLVDASDPLTEQDLRIISMVEESGRALVLAYNKWDLLDDDRRETLEREIDRQLAHVRWAPRVNVSARTGWHVDRLVRGLDTALDGWATRVPTSRLNGFLGELVAGQPHPVRGGKQPRILFATQADIKPPRFVLFTTGFLEASYRRFVERRLREEFGFPGTPIEISMKVRERRSRR</sequence>
<dbReference type="GO" id="GO:0042254">
    <property type="term" value="P:ribosome biogenesis"/>
    <property type="evidence" value="ECO:0007669"/>
    <property type="project" value="UniProtKB-KW"/>
</dbReference>
<dbReference type="PIRSF" id="PIRSF006485">
    <property type="entry name" value="GTP-binding_EngA"/>
    <property type="match status" value="1"/>
</dbReference>
<dbReference type="PANTHER" id="PTHR43834">
    <property type="entry name" value="GTPASE DER"/>
    <property type="match status" value="1"/>
</dbReference>
<keyword evidence="6 9" id="KW-0342">GTP-binding</keyword>
<evidence type="ECO:0000256" key="2">
    <source>
        <dbReference type="ARBA" id="ARBA00020953"/>
    </source>
</evidence>
<dbReference type="FunFam" id="3.40.50.300:FF:000057">
    <property type="entry name" value="GTPase Der"/>
    <property type="match status" value="1"/>
</dbReference>